<dbReference type="InterPro" id="IPR051531">
    <property type="entry name" value="N-acetyltransferase"/>
</dbReference>
<reference evidence="2 3" key="1">
    <citation type="submission" date="2020-08" db="EMBL/GenBank/DDBJ databases">
        <title>Genome public.</title>
        <authorList>
            <person name="Liu C."/>
            <person name="Sun Q."/>
        </authorList>
    </citation>
    <scope>NUCLEOTIDE SEQUENCE [LARGE SCALE GENOMIC DNA]</scope>
    <source>
        <strain evidence="2 3">NSJ-46</strain>
    </source>
</reference>
<name>A0ABR7N5F1_9FIRM</name>
<evidence type="ECO:0000259" key="1">
    <source>
        <dbReference type="PROSITE" id="PS51186"/>
    </source>
</evidence>
<dbReference type="EMBL" id="JACRSZ010000001">
    <property type="protein sequence ID" value="MBC8571636.1"/>
    <property type="molecule type" value="Genomic_DNA"/>
</dbReference>
<dbReference type="Pfam" id="PF13302">
    <property type="entry name" value="Acetyltransf_3"/>
    <property type="match status" value="1"/>
</dbReference>
<dbReference type="SUPFAM" id="SSF55729">
    <property type="entry name" value="Acyl-CoA N-acyltransferases (Nat)"/>
    <property type="match status" value="1"/>
</dbReference>
<dbReference type="Gene3D" id="3.40.630.30">
    <property type="match status" value="1"/>
</dbReference>
<organism evidence="2 3">
    <name type="scientific">Jingyaoa shaoxingensis</name>
    <dbReference type="NCBI Taxonomy" id="2763671"/>
    <lineage>
        <taxon>Bacteria</taxon>
        <taxon>Bacillati</taxon>
        <taxon>Bacillota</taxon>
        <taxon>Clostridia</taxon>
        <taxon>Lachnospirales</taxon>
        <taxon>Lachnospiraceae</taxon>
        <taxon>Jingyaoa</taxon>
    </lineage>
</organism>
<dbReference type="PANTHER" id="PTHR43792">
    <property type="entry name" value="GNAT FAMILY, PUTATIVE (AFU_ORTHOLOGUE AFUA_3G00765)-RELATED-RELATED"/>
    <property type="match status" value="1"/>
</dbReference>
<dbReference type="InterPro" id="IPR000182">
    <property type="entry name" value="GNAT_dom"/>
</dbReference>
<dbReference type="PROSITE" id="PS51186">
    <property type="entry name" value="GNAT"/>
    <property type="match status" value="1"/>
</dbReference>
<feature type="domain" description="N-acetyltransferase" evidence="1">
    <location>
        <begin position="107"/>
        <end position="264"/>
    </location>
</feature>
<protein>
    <submittedName>
        <fullName evidence="2">GNAT family N-acetyltransferase</fullName>
    </submittedName>
</protein>
<dbReference type="RefSeq" id="WP_249306577.1">
    <property type="nucleotide sequence ID" value="NZ_JACRSZ010000001.1"/>
</dbReference>
<dbReference type="Proteomes" id="UP000657421">
    <property type="component" value="Unassembled WGS sequence"/>
</dbReference>
<evidence type="ECO:0000313" key="3">
    <source>
        <dbReference type="Proteomes" id="UP000657421"/>
    </source>
</evidence>
<gene>
    <name evidence="2" type="ORF">H8716_00835</name>
</gene>
<comment type="caution">
    <text evidence="2">The sequence shown here is derived from an EMBL/GenBank/DDBJ whole genome shotgun (WGS) entry which is preliminary data.</text>
</comment>
<accession>A0ABR7N5F1</accession>
<dbReference type="PANTHER" id="PTHR43792:SF1">
    <property type="entry name" value="N-ACETYLTRANSFERASE DOMAIN-CONTAINING PROTEIN"/>
    <property type="match status" value="1"/>
</dbReference>
<keyword evidence="3" id="KW-1185">Reference proteome</keyword>
<proteinExistence type="predicted"/>
<dbReference type="InterPro" id="IPR016181">
    <property type="entry name" value="Acyl_CoA_acyltransferase"/>
</dbReference>
<sequence>MLNQMKGVGDSNIPGIFVSKEAELEEKWKIHGIQAVYLTSQPEILRRIKQLGGASIYLEEKNGTTCYEADYIWQMSDGIDFPDDIYIHRIWQRHMHLPWLIAETERLIIRESVMEDLPYFQKFYEEERGNLDVQQLSEGEEQLRTYITTRYPFFEYGLWTIVDKATNTVIGRAGIEELPENYGGLSGEPELSYLFGKEYRGNGYAAEACQAILNYSAEELEMERIYLRTSQSNLPSQKLAEKLGLLKVESITKYKDLLYCGLLTFER</sequence>
<evidence type="ECO:0000313" key="2">
    <source>
        <dbReference type="EMBL" id="MBC8571636.1"/>
    </source>
</evidence>